<dbReference type="RefSeq" id="WP_009502926.1">
    <property type="nucleotide sequence ID" value="NZ_LIGK01000090.1"/>
</dbReference>
<sequence length="173" mass="17861">MTIYSLDGVAPQIAASAWVAPDANIVGKVVLSEASSVWFACTLRGDNEEIRLGAGSNLQENVVCHTDPGYPLIIGAGCTVGHKAMLHGCTIGDNSLVGMGATILNGARIGRDCLIGAGALISEGKVIPDGSLVMGMPGKVVRALDEQAIEGLRQSALRYQANARRFADGLSAL</sequence>
<dbReference type="Pfam" id="PF00132">
    <property type="entry name" value="Hexapep"/>
    <property type="match status" value="1"/>
</dbReference>
<proteinExistence type="predicted"/>
<dbReference type="SUPFAM" id="SSF51161">
    <property type="entry name" value="Trimeric LpxA-like enzymes"/>
    <property type="match status" value="1"/>
</dbReference>
<dbReference type="InterPro" id="IPR001451">
    <property type="entry name" value="Hexapep"/>
</dbReference>
<evidence type="ECO:0000313" key="2">
    <source>
        <dbReference type="Proteomes" id="UP000249165"/>
    </source>
</evidence>
<reference evidence="1 2" key="1">
    <citation type="submission" date="2018-06" db="EMBL/GenBank/DDBJ databases">
        <title>Genomic Encyclopedia of Archaeal and Bacterial Type Strains, Phase II (KMG-II): from individual species to whole genera.</title>
        <authorList>
            <person name="Goeker M."/>
        </authorList>
    </citation>
    <scope>NUCLEOTIDE SEQUENCE [LARGE SCALE GENOMIC DNA]</scope>
    <source>
        <strain evidence="1 2">DSM 22011</strain>
    </source>
</reference>
<gene>
    <name evidence="1" type="ORF">ATI53_106013</name>
</gene>
<dbReference type="EMBL" id="QLMG01000060">
    <property type="protein sequence ID" value="RAK09953.1"/>
    <property type="molecule type" value="Genomic_DNA"/>
</dbReference>
<dbReference type="CDD" id="cd04645">
    <property type="entry name" value="LbH_gamma_CA_like"/>
    <property type="match status" value="1"/>
</dbReference>
<dbReference type="PANTHER" id="PTHR13061:SF29">
    <property type="entry name" value="GAMMA CARBONIC ANHYDRASE-LIKE 1, MITOCHONDRIAL-RELATED"/>
    <property type="match status" value="1"/>
</dbReference>
<dbReference type="OrthoDB" id="9803036at2"/>
<keyword evidence="2" id="KW-1185">Reference proteome</keyword>
<organism evidence="1 2">
    <name type="scientific">Salipiger aestuarii</name>
    <dbReference type="NCBI Taxonomy" id="568098"/>
    <lineage>
        <taxon>Bacteria</taxon>
        <taxon>Pseudomonadati</taxon>
        <taxon>Pseudomonadota</taxon>
        <taxon>Alphaproteobacteria</taxon>
        <taxon>Rhodobacterales</taxon>
        <taxon>Roseobacteraceae</taxon>
        <taxon>Salipiger</taxon>
    </lineage>
</organism>
<dbReference type="GO" id="GO:0016740">
    <property type="term" value="F:transferase activity"/>
    <property type="evidence" value="ECO:0007669"/>
    <property type="project" value="UniProtKB-KW"/>
</dbReference>
<dbReference type="PANTHER" id="PTHR13061">
    <property type="entry name" value="DYNACTIN SUBUNIT P25"/>
    <property type="match status" value="1"/>
</dbReference>
<name>A0A327XMD8_9RHOB</name>
<dbReference type="InterPro" id="IPR050484">
    <property type="entry name" value="Transf_Hexapept/Carb_Anhydrase"/>
</dbReference>
<dbReference type="InterPro" id="IPR011004">
    <property type="entry name" value="Trimer_LpxA-like_sf"/>
</dbReference>
<dbReference type="Gene3D" id="2.160.10.10">
    <property type="entry name" value="Hexapeptide repeat proteins"/>
    <property type="match status" value="1"/>
</dbReference>
<dbReference type="Proteomes" id="UP000249165">
    <property type="component" value="Unassembled WGS sequence"/>
</dbReference>
<dbReference type="InterPro" id="IPR047324">
    <property type="entry name" value="LbH_gamma_CA-like"/>
</dbReference>
<accession>A0A327XMD8</accession>
<keyword evidence="1" id="KW-0808">Transferase</keyword>
<evidence type="ECO:0000313" key="1">
    <source>
        <dbReference type="EMBL" id="RAK09953.1"/>
    </source>
</evidence>
<comment type="caution">
    <text evidence="1">The sequence shown here is derived from an EMBL/GenBank/DDBJ whole genome shotgun (WGS) entry which is preliminary data.</text>
</comment>
<dbReference type="AlphaFoldDB" id="A0A327XMD8"/>
<protein>
    <submittedName>
        <fullName evidence="1">Carbonic anhydrase/acetyltransferase-like protein (Isoleucine patch superfamily)</fullName>
    </submittedName>
</protein>